<feature type="domain" description="Mur ligase central" evidence="11">
    <location>
        <begin position="110"/>
        <end position="306"/>
    </location>
</feature>
<dbReference type="InterPro" id="IPR000713">
    <property type="entry name" value="Mur_ligase_N"/>
</dbReference>
<comment type="function">
    <text evidence="7">Catalyzes the addition of meso-diaminopimelic acid to the nucleotide precursor UDP-N-acetylmuramoyl-L-alanyl-D-glutamate (UMAG) in the biosynthesis of bacterial cell-wall peptidoglycan.</text>
</comment>
<dbReference type="InterPro" id="IPR036565">
    <property type="entry name" value="Mur-like_cat_sf"/>
</dbReference>
<dbReference type="SUPFAM" id="SSF63418">
    <property type="entry name" value="MurE/MurF N-terminal domain"/>
    <property type="match status" value="1"/>
</dbReference>
<evidence type="ECO:0000256" key="7">
    <source>
        <dbReference type="HAMAP-Rule" id="MF_00208"/>
    </source>
</evidence>
<dbReference type="GO" id="GO:0051301">
    <property type="term" value="P:cell division"/>
    <property type="evidence" value="ECO:0007669"/>
    <property type="project" value="UniProtKB-KW"/>
</dbReference>
<comment type="caution">
    <text evidence="12">The sequence shown here is derived from an EMBL/GenBank/DDBJ whole genome shotgun (WGS) entry which is preliminary data.</text>
</comment>
<dbReference type="EC" id="6.3.2.13" evidence="7"/>
<gene>
    <name evidence="7" type="primary">murE</name>
    <name evidence="12" type="ORF">JN11_00035</name>
</gene>
<dbReference type="SUPFAM" id="SSF53244">
    <property type="entry name" value="MurD-like peptide ligases, peptide-binding domain"/>
    <property type="match status" value="1"/>
</dbReference>
<dbReference type="Gene3D" id="3.90.190.20">
    <property type="entry name" value="Mur ligase, C-terminal domain"/>
    <property type="match status" value="1"/>
</dbReference>
<dbReference type="GO" id="GO:0009252">
    <property type="term" value="P:peptidoglycan biosynthetic process"/>
    <property type="evidence" value="ECO:0007669"/>
    <property type="project" value="UniProtKB-UniRule"/>
</dbReference>
<dbReference type="Pfam" id="PF08245">
    <property type="entry name" value="Mur_ligase_M"/>
    <property type="match status" value="1"/>
</dbReference>
<feature type="short sequence motif" description="Meso-diaminopimelate recognition motif" evidence="7">
    <location>
        <begin position="403"/>
        <end position="406"/>
    </location>
</feature>
<comment type="PTM">
    <text evidence="7">Carboxylation is probably crucial for Mg(2+) binding and, consequently, for the gamma-phosphate positioning of ATP.</text>
</comment>
<keyword evidence="6 7" id="KW-0961">Cell wall biogenesis/degradation</keyword>
<feature type="binding site" evidence="7">
    <location>
        <position position="460"/>
    </location>
    <ligand>
        <name>meso-2,6-diaminopimelate</name>
        <dbReference type="ChEBI" id="CHEBI:57791"/>
    </ligand>
</feature>
<dbReference type="RefSeq" id="WP_144908463.1">
    <property type="nucleotide sequence ID" value="NZ_VLLI01000001.1"/>
</dbReference>
<dbReference type="Pfam" id="PF01225">
    <property type="entry name" value="Mur_ligase"/>
    <property type="match status" value="1"/>
</dbReference>
<name>A0A562UG23_9SPHI</name>
<dbReference type="GO" id="GO:0008360">
    <property type="term" value="P:regulation of cell shape"/>
    <property type="evidence" value="ECO:0007669"/>
    <property type="project" value="UniProtKB-KW"/>
</dbReference>
<keyword evidence="7" id="KW-0067">ATP-binding</keyword>
<evidence type="ECO:0000256" key="2">
    <source>
        <dbReference type="ARBA" id="ARBA00022618"/>
    </source>
</evidence>
<dbReference type="GO" id="GO:0008765">
    <property type="term" value="F:UDP-N-acetylmuramoylalanyl-D-glutamate-2,6-diaminopimelate ligase activity"/>
    <property type="evidence" value="ECO:0007669"/>
    <property type="project" value="UniProtKB-UniRule"/>
</dbReference>
<dbReference type="Proteomes" id="UP000317010">
    <property type="component" value="Unassembled WGS sequence"/>
</dbReference>
<dbReference type="GO" id="GO:0005524">
    <property type="term" value="F:ATP binding"/>
    <property type="evidence" value="ECO:0007669"/>
    <property type="project" value="UniProtKB-UniRule"/>
</dbReference>
<comment type="caution">
    <text evidence="7">Lacks conserved residue(s) required for the propagation of feature annotation.</text>
</comment>
<dbReference type="AlphaFoldDB" id="A0A562UG23"/>
<evidence type="ECO:0000256" key="5">
    <source>
        <dbReference type="ARBA" id="ARBA00023306"/>
    </source>
</evidence>
<dbReference type="GO" id="GO:0005737">
    <property type="term" value="C:cytoplasm"/>
    <property type="evidence" value="ECO:0007669"/>
    <property type="project" value="UniProtKB-SubCell"/>
</dbReference>
<protein>
    <recommendedName>
        <fullName evidence="7">UDP-N-acetylmuramoyl-L-alanyl-D-glutamate--2,6-diaminopimelate ligase</fullName>
        <ecNumber evidence="7">6.3.2.13</ecNumber>
    </recommendedName>
    <alternativeName>
        <fullName evidence="7">Meso-A2pm-adding enzyme</fullName>
    </alternativeName>
    <alternativeName>
        <fullName evidence="7">Meso-diaminopimelate-adding enzyme</fullName>
    </alternativeName>
    <alternativeName>
        <fullName evidence="7">UDP-MurNAc-L-Ala-D-Glu:meso-diaminopimelate ligase</fullName>
    </alternativeName>
    <alternativeName>
        <fullName evidence="7">UDP-MurNAc-tripeptide synthetase</fullName>
    </alternativeName>
    <alternativeName>
        <fullName evidence="7">UDP-N-acetylmuramyl-tripeptide synthetase</fullName>
    </alternativeName>
</protein>
<comment type="subcellular location">
    <subcellularLocation>
        <location evidence="7 8">Cytoplasm</location>
    </subcellularLocation>
</comment>
<dbReference type="InterPro" id="IPR013221">
    <property type="entry name" value="Mur_ligase_cen"/>
</dbReference>
<dbReference type="InterPro" id="IPR035911">
    <property type="entry name" value="MurE/MurF_N"/>
</dbReference>
<keyword evidence="2 7" id="KW-0132">Cell division</keyword>
<proteinExistence type="inferred from homology"/>
<feature type="binding site" evidence="7">
    <location>
        <begin position="154"/>
        <end position="155"/>
    </location>
    <ligand>
        <name>UDP-N-acetyl-alpha-D-muramoyl-L-alanyl-D-glutamate</name>
        <dbReference type="ChEBI" id="CHEBI:83900"/>
    </ligand>
</feature>
<dbReference type="InterPro" id="IPR004101">
    <property type="entry name" value="Mur_ligase_C"/>
</dbReference>
<feature type="binding site" evidence="7">
    <location>
        <begin position="112"/>
        <end position="118"/>
    </location>
    <ligand>
        <name>ATP</name>
        <dbReference type="ChEBI" id="CHEBI:30616"/>
    </ligand>
</feature>
<evidence type="ECO:0000313" key="13">
    <source>
        <dbReference type="Proteomes" id="UP000317010"/>
    </source>
</evidence>
<keyword evidence="4 7" id="KW-0573">Peptidoglycan synthesis</keyword>
<dbReference type="GO" id="GO:0071555">
    <property type="term" value="P:cell wall organization"/>
    <property type="evidence" value="ECO:0007669"/>
    <property type="project" value="UniProtKB-KW"/>
</dbReference>
<keyword evidence="7 12" id="KW-0436">Ligase</keyword>
<organism evidence="12 13">
    <name type="scientific">Mucilaginibacter frigoritolerans</name>
    <dbReference type="NCBI Taxonomy" id="652788"/>
    <lineage>
        <taxon>Bacteria</taxon>
        <taxon>Pseudomonadati</taxon>
        <taxon>Bacteroidota</taxon>
        <taxon>Sphingobacteriia</taxon>
        <taxon>Sphingobacteriales</taxon>
        <taxon>Sphingobacteriaceae</taxon>
        <taxon>Mucilaginibacter</taxon>
    </lineage>
</organism>
<comment type="similarity">
    <text evidence="1 7">Belongs to the MurCDEF family. MurE subfamily.</text>
</comment>
<feature type="domain" description="Mur ligase N-terminal catalytic" evidence="9">
    <location>
        <begin position="23"/>
        <end position="70"/>
    </location>
</feature>
<keyword evidence="7" id="KW-0460">Magnesium</keyword>
<feature type="binding site" evidence="7">
    <location>
        <position position="31"/>
    </location>
    <ligand>
        <name>UDP-N-acetyl-alpha-D-muramoyl-L-alanyl-D-glutamate</name>
        <dbReference type="ChEBI" id="CHEBI:83900"/>
    </ligand>
</feature>
<feature type="modified residue" description="N6-carboxylysine" evidence="7">
    <location>
        <position position="221"/>
    </location>
</feature>
<evidence type="ECO:0000256" key="4">
    <source>
        <dbReference type="ARBA" id="ARBA00022984"/>
    </source>
</evidence>
<dbReference type="InterPro" id="IPR036615">
    <property type="entry name" value="Mur_ligase_C_dom_sf"/>
</dbReference>
<evidence type="ECO:0000256" key="6">
    <source>
        <dbReference type="ARBA" id="ARBA00023316"/>
    </source>
</evidence>
<accession>A0A562UG23</accession>
<dbReference type="HAMAP" id="MF_00208">
    <property type="entry name" value="MurE"/>
    <property type="match status" value="1"/>
</dbReference>
<dbReference type="EMBL" id="VLLI01000001">
    <property type="protein sequence ID" value="TWJ04327.1"/>
    <property type="molecule type" value="Genomic_DNA"/>
</dbReference>
<dbReference type="Gene3D" id="3.40.1390.10">
    <property type="entry name" value="MurE/MurF, N-terminal domain"/>
    <property type="match status" value="1"/>
</dbReference>
<feature type="binding site" evidence="7">
    <location>
        <position position="456"/>
    </location>
    <ligand>
        <name>meso-2,6-diaminopimelate</name>
        <dbReference type="ChEBI" id="CHEBI:57791"/>
    </ligand>
</feature>
<evidence type="ECO:0000256" key="1">
    <source>
        <dbReference type="ARBA" id="ARBA00005898"/>
    </source>
</evidence>
<evidence type="ECO:0000256" key="8">
    <source>
        <dbReference type="RuleBase" id="RU004135"/>
    </source>
</evidence>
<dbReference type="PANTHER" id="PTHR23135:SF4">
    <property type="entry name" value="UDP-N-ACETYLMURAMOYL-L-ALANYL-D-GLUTAMATE--2,6-DIAMINOPIMELATE LIGASE MURE HOMOLOG, CHLOROPLASTIC"/>
    <property type="match status" value="1"/>
</dbReference>
<feature type="binding site" evidence="7">
    <location>
        <position position="379"/>
    </location>
    <ligand>
        <name>meso-2,6-diaminopimelate</name>
        <dbReference type="ChEBI" id="CHEBI:57791"/>
    </ligand>
</feature>
<keyword evidence="3 7" id="KW-0133">Cell shape</keyword>
<keyword evidence="7" id="KW-0547">Nucleotide-binding</keyword>
<evidence type="ECO:0000313" key="12">
    <source>
        <dbReference type="EMBL" id="TWJ04327.1"/>
    </source>
</evidence>
<evidence type="ECO:0000259" key="9">
    <source>
        <dbReference type="Pfam" id="PF01225"/>
    </source>
</evidence>
<feature type="binding site" evidence="7">
    <location>
        <position position="189"/>
    </location>
    <ligand>
        <name>UDP-N-acetyl-alpha-D-muramoyl-L-alanyl-D-glutamate</name>
        <dbReference type="ChEBI" id="CHEBI:83900"/>
    </ligand>
</feature>
<dbReference type="OrthoDB" id="9800958at2"/>
<feature type="binding site" evidence="7">
    <location>
        <position position="181"/>
    </location>
    <ligand>
        <name>UDP-N-acetyl-alpha-D-muramoyl-L-alanyl-D-glutamate</name>
        <dbReference type="ChEBI" id="CHEBI:83900"/>
    </ligand>
</feature>
<evidence type="ECO:0000259" key="11">
    <source>
        <dbReference type="Pfam" id="PF08245"/>
    </source>
</evidence>
<dbReference type="GO" id="GO:0000287">
    <property type="term" value="F:magnesium ion binding"/>
    <property type="evidence" value="ECO:0007669"/>
    <property type="project" value="UniProtKB-UniRule"/>
</dbReference>
<keyword evidence="5 7" id="KW-0131">Cell cycle</keyword>
<comment type="catalytic activity">
    <reaction evidence="7">
        <text>UDP-N-acetyl-alpha-D-muramoyl-L-alanyl-D-glutamate + meso-2,6-diaminopimelate + ATP = UDP-N-acetyl-alpha-D-muramoyl-L-alanyl-gamma-D-glutamyl-meso-2,6-diaminopimelate + ADP + phosphate + H(+)</text>
        <dbReference type="Rhea" id="RHEA:23676"/>
        <dbReference type="ChEBI" id="CHEBI:15378"/>
        <dbReference type="ChEBI" id="CHEBI:30616"/>
        <dbReference type="ChEBI" id="CHEBI:43474"/>
        <dbReference type="ChEBI" id="CHEBI:57791"/>
        <dbReference type="ChEBI" id="CHEBI:83900"/>
        <dbReference type="ChEBI" id="CHEBI:83905"/>
        <dbReference type="ChEBI" id="CHEBI:456216"/>
        <dbReference type="EC" id="6.3.2.13"/>
    </reaction>
</comment>
<keyword evidence="13" id="KW-1185">Reference proteome</keyword>
<dbReference type="NCBIfam" id="NF001126">
    <property type="entry name" value="PRK00139.1-4"/>
    <property type="match status" value="1"/>
</dbReference>
<comment type="pathway">
    <text evidence="7 8">Cell wall biogenesis; peptidoglycan biosynthesis.</text>
</comment>
<dbReference type="SUPFAM" id="SSF53623">
    <property type="entry name" value="MurD-like peptide ligases, catalytic domain"/>
    <property type="match status" value="1"/>
</dbReference>
<reference evidence="12 13" key="1">
    <citation type="submission" date="2019-07" db="EMBL/GenBank/DDBJ databases">
        <title>Genomic Encyclopedia of Archaeal and Bacterial Type Strains, Phase II (KMG-II): from individual species to whole genera.</title>
        <authorList>
            <person name="Goeker M."/>
        </authorList>
    </citation>
    <scope>NUCLEOTIDE SEQUENCE [LARGE SCALE GENOMIC DNA]</scope>
    <source>
        <strain evidence="12 13">ATCC BAA-1854</strain>
    </source>
</reference>
<dbReference type="PANTHER" id="PTHR23135">
    <property type="entry name" value="MUR LIGASE FAMILY MEMBER"/>
    <property type="match status" value="1"/>
</dbReference>
<dbReference type="InterPro" id="IPR005761">
    <property type="entry name" value="UDP-N-AcMur-Glu-dNH2Pim_ligase"/>
</dbReference>
<feature type="binding site" evidence="7">
    <location>
        <begin position="403"/>
        <end position="406"/>
    </location>
    <ligand>
        <name>meso-2,6-diaminopimelate</name>
        <dbReference type="ChEBI" id="CHEBI:57791"/>
    </ligand>
</feature>
<evidence type="ECO:0000256" key="3">
    <source>
        <dbReference type="ARBA" id="ARBA00022960"/>
    </source>
</evidence>
<sequence>MKYLSDIIEGLAFTELQGSADMEISAIVFDSRKVIPGSLFVAVKGTVVDGHDYILQAINDGAVAVICEELPARVTGEVDFLMVADSSVALGIVSANFYDNPSAKLKLIGVTGTNGKTTIATLLYKLFSDLGYKCGLLSTVENQINGEVIPATHTTPDPVELNKLLSEMVEKGCDYCFMEVSSHAIAQHRIVGLSFTGGIFSNLTHDHLDYHKTFAEYLKAKKTFFDELPSNAFALTNIDDKNGNVMLQNTKAHKKTYGLKSMADYKARILENQFEGLFLQIDSDEVWFKMVGTFNAYNLLAVYAAAMLLEQDKTAILTSLSKLTGAKGRFDYIVSPNKIIGIVDYAHSPDAVQNILSTIHDIRKGNEKVITVIGCGGDRDKTKRPIMAKTACEWSDRVILTSDNPRSEDPAQIIRDMEEGIDPAFKRFTLSIVDRREAIKTACMLAKPGDIVLVAGKGHEKYQEVKGVRSHFDDMEELTDIFKDIV</sequence>
<evidence type="ECO:0000259" key="10">
    <source>
        <dbReference type="Pfam" id="PF02875"/>
    </source>
</evidence>
<dbReference type="NCBIfam" id="TIGR01085">
    <property type="entry name" value="murE"/>
    <property type="match status" value="1"/>
</dbReference>
<dbReference type="UniPathway" id="UPA00219"/>
<comment type="cofactor">
    <cofactor evidence="7">
        <name>Mg(2+)</name>
        <dbReference type="ChEBI" id="CHEBI:18420"/>
    </cofactor>
</comment>
<dbReference type="Pfam" id="PF02875">
    <property type="entry name" value="Mur_ligase_C"/>
    <property type="match status" value="1"/>
</dbReference>
<feature type="binding site" evidence="7">
    <location>
        <position position="187"/>
    </location>
    <ligand>
        <name>UDP-N-acetyl-alpha-D-muramoyl-L-alanyl-D-glutamate</name>
        <dbReference type="ChEBI" id="CHEBI:83900"/>
    </ligand>
</feature>
<keyword evidence="7" id="KW-0963">Cytoplasm</keyword>
<feature type="domain" description="Mur ligase C-terminal" evidence="10">
    <location>
        <begin position="328"/>
        <end position="458"/>
    </location>
</feature>
<dbReference type="Gene3D" id="3.40.1190.10">
    <property type="entry name" value="Mur-like, catalytic domain"/>
    <property type="match status" value="1"/>
</dbReference>